<accession>A0A060RB56</accession>
<dbReference type="Proteomes" id="UP000027616">
    <property type="component" value="Chromosome I"/>
</dbReference>
<evidence type="ECO:0000313" key="2">
    <source>
        <dbReference type="EMBL" id="CDN30639.1"/>
    </source>
</evidence>
<proteinExistence type="predicted"/>
<sequence length="428" mass="49834">MKAKNKFQQHVIELSKTLPKITEPQKRWAYKHCFNHIGKRNPKGEITCLECGHKWNGGNSPLADAVLGCECPNCNTQLTVSTTRQRVFKETEYFGVVTTCGEFQVLRFFYINAYRKAGQPIKYTCTEVVQRWIAPNGRTAIVARLRCMSIMYYDLWNLSTDLEIRTPHRSHDISPAKYYHRQRFIPKVHRNGFNGKYHKIAPFDLFRTILTNPKAETLLKAGQYALLKHFVYSSTRNIDNYWNSIRIAIRNGYTIEDGSEWCDYIDLLRYFGKDLNNPTYVCPANLKSVHDRLVAKKQARLERERLAEQRQKARENEERFRELKAKFFGISFSDGAIEVRVLESVDEFFEEGKAMHHCVFTNDYYLRPDSLVFSATIDGKRIETVEISLKTLKVVQSRGVCNSSTEYHDQIVKLVNKNKNLISRRLSA</sequence>
<keyword evidence="3" id="KW-1185">Reference proteome</keyword>
<dbReference type="Pfam" id="PF14284">
    <property type="entry name" value="PcfJ"/>
    <property type="match status" value="1"/>
</dbReference>
<protein>
    <recommendedName>
        <fullName evidence="4">PcfJ-like protein</fullName>
    </recommendedName>
</protein>
<keyword evidence="1" id="KW-0175">Coiled coil</keyword>
<gene>
    <name evidence="2" type="ORF">BN938_0534</name>
</gene>
<dbReference type="STRING" id="1433126.BN938_0534"/>
<dbReference type="PATRIC" id="fig|1433126.3.peg.532"/>
<dbReference type="eggNOG" id="ENOG502Z9FZ">
    <property type="taxonomic scope" value="Bacteria"/>
</dbReference>
<evidence type="ECO:0000256" key="1">
    <source>
        <dbReference type="SAM" id="Coils"/>
    </source>
</evidence>
<name>A0A060RB56_9BACT</name>
<dbReference type="OrthoDB" id="700137at2"/>
<reference evidence="2 3" key="1">
    <citation type="journal article" date="2015" name="Genome Announc.">
        <title>Complete Genome Sequence of the Novel Leech Symbiont Mucinivorans hirudinis M3T.</title>
        <authorList>
            <person name="Nelson M.C."/>
            <person name="Bomar L."/>
            <person name="Graf J."/>
        </authorList>
    </citation>
    <scope>NUCLEOTIDE SEQUENCE [LARGE SCALE GENOMIC DNA]</scope>
    <source>
        <strain evidence="3">M3</strain>
    </source>
</reference>
<dbReference type="HOGENOM" id="CLU_060900_0_0_10"/>
<dbReference type="AlphaFoldDB" id="A0A060RB56"/>
<evidence type="ECO:0000313" key="3">
    <source>
        <dbReference type="Proteomes" id="UP000027616"/>
    </source>
</evidence>
<dbReference type="InterPro" id="IPR025586">
    <property type="entry name" value="PcfJ"/>
</dbReference>
<feature type="coiled-coil region" evidence="1">
    <location>
        <begin position="296"/>
        <end position="326"/>
    </location>
</feature>
<organism evidence="2 3">
    <name type="scientific">Mucinivorans hirudinis</name>
    <dbReference type="NCBI Taxonomy" id="1433126"/>
    <lineage>
        <taxon>Bacteria</taxon>
        <taxon>Pseudomonadati</taxon>
        <taxon>Bacteroidota</taxon>
        <taxon>Bacteroidia</taxon>
        <taxon>Bacteroidales</taxon>
        <taxon>Rikenellaceae</taxon>
        <taxon>Mucinivorans</taxon>
    </lineage>
</organism>
<dbReference type="EMBL" id="HG934468">
    <property type="protein sequence ID" value="CDN30639.1"/>
    <property type="molecule type" value="Genomic_DNA"/>
</dbReference>
<dbReference type="KEGG" id="rbc:BN938_0534"/>
<evidence type="ECO:0008006" key="4">
    <source>
        <dbReference type="Google" id="ProtNLM"/>
    </source>
</evidence>